<feature type="region of interest" description="Disordered" evidence="5">
    <location>
        <begin position="1"/>
        <end position="60"/>
    </location>
</feature>
<dbReference type="PANTHER" id="PTHR30168">
    <property type="entry name" value="PUTATIVE MEMBRANE PROTEIN YPFJ"/>
    <property type="match status" value="1"/>
</dbReference>
<proteinExistence type="predicted"/>
<feature type="transmembrane region" description="Helical" evidence="6">
    <location>
        <begin position="66"/>
        <end position="88"/>
    </location>
</feature>
<feature type="compositionally biased region" description="Low complexity" evidence="5">
    <location>
        <begin position="92"/>
        <end position="132"/>
    </location>
</feature>
<keyword evidence="8" id="KW-1185">Reference proteome</keyword>
<accession>A0ABV4CQT8</accession>
<evidence type="ECO:0000256" key="5">
    <source>
        <dbReference type="SAM" id="MobiDB-lite"/>
    </source>
</evidence>
<feature type="compositionally biased region" description="Pro residues" evidence="5">
    <location>
        <begin position="1"/>
        <end position="12"/>
    </location>
</feature>
<feature type="region of interest" description="Disordered" evidence="5">
    <location>
        <begin position="92"/>
        <end position="140"/>
    </location>
</feature>
<evidence type="ECO:0000256" key="4">
    <source>
        <dbReference type="ARBA" id="ARBA00023136"/>
    </source>
</evidence>
<evidence type="ECO:0000256" key="6">
    <source>
        <dbReference type="SAM" id="Phobius"/>
    </source>
</evidence>
<dbReference type="PANTHER" id="PTHR30168:SF0">
    <property type="entry name" value="INNER MEMBRANE PROTEIN"/>
    <property type="match status" value="1"/>
</dbReference>
<keyword evidence="3 6" id="KW-1133">Transmembrane helix</keyword>
<evidence type="ECO:0000313" key="8">
    <source>
        <dbReference type="Proteomes" id="UP001564626"/>
    </source>
</evidence>
<dbReference type="Proteomes" id="UP001564626">
    <property type="component" value="Unassembled WGS sequence"/>
</dbReference>
<dbReference type="EMBL" id="JBGEHV010000097">
    <property type="protein sequence ID" value="MEY8043456.1"/>
    <property type="molecule type" value="Genomic_DNA"/>
</dbReference>
<comment type="subcellular location">
    <subcellularLocation>
        <location evidence="1">Membrane</location>
        <topology evidence="1">Single-pass membrane protein</topology>
    </subcellularLocation>
</comment>
<dbReference type="Pfam" id="PF04228">
    <property type="entry name" value="Zn_peptidase"/>
    <property type="match status" value="1"/>
</dbReference>
<protein>
    <submittedName>
        <fullName evidence="7">Neutral zinc metallopeptidase</fullName>
    </submittedName>
</protein>
<gene>
    <name evidence="7" type="ORF">AB8O55_28955</name>
</gene>
<reference evidence="7 8" key="1">
    <citation type="submission" date="2024-08" db="EMBL/GenBank/DDBJ databases">
        <title>Genome mining of Saccharopolyspora cebuensis PGLac3 from Nigerian medicinal plant.</title>
        <authorList>
            <person name="Ezeobiora C.E."/>
            <person name="Igbokwe N.H."/>
            <person name="Amin D.H."/>
            <person name="Mendie U.E."/>
        </authorList>
    </citation>
    <scope>NUCLEOTIDE SEQUENCE [LARGE SCALE GENOMIC DNA]</scope>
    <source>
        <strain evidence="7 8">PGLac3</strain>
    </source>
</reference>
<keyword evidence="2 6" id="KW-0812">Transmembrane</keyword>
<dbReference type="RefSeq" id="WP_345364320.1">
    <property type="nucleotide sequence ID" value="NZ_BAABII010000011.1"/>
</dbReference>
<evidence type="ECO:0000256" key="3">
    <source>
        <dbReference type="ARBA" id="ARBA00022989"/>
    </source>
</evidence>
<name>A0ABV4CQT8_9PSEU</name>
<keyword evidence="4 6" id="KW-0472">Membrane</keyword>
<organism evidence="7 8">
    <name type="scientific">Saccharopolyspora cebuensis</name>
    <dbReference type="NCBI Taxonomy" id="418759"/>
    <lineage>
        <taxon>Bacteria</taxon>
        <taxon>Bacillati</taxon>
        <taxon>Actinomycetota</taxon>
        <taxon>Actinomycetes</taxon>
        <taxon>Pseudonocardiales</taxon>
        <taxon>Pseudonocardiaceae</taxon>
        <taxon>Saccharopolyspora</taxon>
    </lineage>
</organism>
<comment type="caution">
    <text evidence="7">The sequence shown here is derived from an EMBL/GenBank/DDBJ whole genome shotgun (WGS) entry which is preliminary data.</text>
</comment>
<evidence type="ECO:0000256" key="1">
    <source>
        <dbReference type="ARBA" id="ARBA00004167"/>
    </source>
</evidence>
<evidence type="ECO:0000256" key="2">
    <source>
        <dbReference type="ARBA" id="ARBA00022692"/>
    </source>
</evidence>
<evidence type="ECO:0000313" key="7">
    <source>
        <dbReference type="EMBL" id="MEY8043456.1"/>
    </source>
</evidence>
<sequence length="374" mass="38306">MTGPPWQQPPGPGWGGPHGGPDPRFGPPPGPPPPGPPPPGPPPPGPPPHQPWGEPPRPPKRGGGPLLALLLVGAVLVTIGAVAVGVALTSGDASNAGATATSSTEPPPTSTTTTTSSSATTSAPPTTRAPGAETAPGPRAVVALGDHPINVAGNGAVNTSCSLPAFSTDVAAQDAFYQAALPCLVEAWTPALEEAGLPVETPTVVTTGTDVETPCGVRGWDETAMYCPGNHTIYMTARYYSEVEGITQAGAYLGQFVHEFGHAVQGMVGIQTAYGQAKQDAGEPTSPAALELTRRSELQATCFEGMTLAALQNGGLSNDYIFPALEDSSNRGDEYNVHPDHGSVATNRAWVEQGFYKNEVTQCNTWLAAASDVD</sequence>
<dbReference type="InterPro" id="IPR007343">
    <property type="entry name" value="Uncharacterised_pept_Zn_put"/>
</dbReference>
<feature type="compositionally biased region" description="Pro residues" evidence="5">
    <location>
        <begin position="24"/>
        <end position="56"/>
    </location>
</feature>